<dbReference type="Proteomes" id="UP001205919">
    <property type="component" value="Unassembled WGS sequence"/>
</dbReference>
<dbReference type="EMBL" id="JANFYT010000030">
    <property type="protein sequence ID" value="MCQ4815241.1"/>
    <property type="molecule type" value="Genomic_DNA"/>
</dbReference>
<reference evidence="4 5" key="1">
    <citation type="submission" date="2022-06" db="EMBL/GenBank/DDBJ databases">
        <title>Isolation of gut microbiota from human fecal samples.</title>
        <authorList>
            <person name="Pamer E.G."/>
            <person name="Barat B."/>
            <person name="Waligurski E."/>
            <person name="Medina S."/>
            <person name="Paddock L."/>
            <person name="Mostad J."/>
        </authorList>
    </citation>
    <scope>NUCLEOTIDE SEQUENCE [LARGE SCALE GENOMIC DNA]</scope>
    <source>
        <strain evidence="4 5">DFI.9.90</strain>
    </source>
</reference>
<feature type="domain" description="NADH:flavin oxidoreductase/NADH oxidase N-terminal" evidence="3">
    <location>
        <begin position="13"/>
        <end position="348"/>
    </location>
</feature>
<proteinExistence type="predicted"/>
<evidence type="ECO:0000313" key="5">
    <source>
        <dbReference type="Proteomes" id="UP001205919"/>
    </source>
</evidence>
<dbReference type="Pfam" id="PF00724">
    <property type="entry name" value="Oxidored_FMN"/>
    <property type="match status" value="1"/>
</dbReference>
<evidence type="ECO:0000259" key="3">
    <source>
        <dbReference type="Pfam" id="PF00724"/>
    </source>
</evidence>
<dbReference type="InterPro" id="IPR001155">
    <property type="entry name" value="OxRdtase_FMN_N"/>
</dbReference>
<evidence type="ECO:0000313" key="4">
    <source>
        <dbReference type="EMBL" id="MCQ4815241.1"/>
    </source>
</evidence>
<dbReference type="GO" id="GO:0016491">
    <property type="term" value="F:oxidoreductase activity"/>
    <property type="evidence" value="ECO:0007669"/>
    <property type="project" value="UniProtKB-KW"/>
</dbReference>
<dbReference type="InterPro" id="IPR051799">
    <property type="entry name" value="NADH_flavin_oxidoreductase"/>
</dbReference>
<dbReference type="CDD" id="cd02803">
    <property type="entry name" value="OYE_like_FMN_family"/>
    <property type="match status" value="1"/>
</dbReference>
<accession>A0AAW5K5W1</accession>
<comment type="caution">
    <text evidence="4">The sequence shown here is derived from an EMBL/GenBank/DDBJ whole genome shotgun (WGS) entry which is preliminary data.</text>
</comment>
<dbReference type="AlphaFoldDB" id="A0AAW5K5W1"/>
<keyword evidence="1" id="KW-0285">Flavoprotein</keyword>
<organism evidence="4 5">
    <name type="scientific">Cloacibacillus evryensis</name>
    <dbReference type="NCBI Taxonomy" id="508460"/>
    <lineage>
        <taxon>Bacteria</taxon>
        <taxon>Thermotogati</taxon>
        <taxon>Synergistota</taxon>
        <taxon>Synergistia</taxon>
        <taxon>Synergistales</taxon>
        <taxon>Synergistaceae</taxon>
        <taxon>Cloacibacillus</taxon>
    </lineage>
</organism>
<dbReference type="PANTHER" id="PTHR43656">
    <property type="entry name" value="BINDING OXIDOREDUCTASE, PUTATIVE (AFU_ORTHOLOGUE AFUA_2G08260)-RELATED"/>
    <property type="match status" value="1"/>
</dbReference>
<dbReference type="PANTHER" id="PTHR43656:SF2">
    <property type="entry name" value="BINDING OXIDOREDUCTASE, PUTATIVE (AFU_ORTHOLOGUE AFUA_2G08260)-RELATED"/>
    <property type="match status" value="1"/>
</dbReference>
<gene>
    <name evidence="4" type="ORF">NE630_12440</name>
</gene>
<dbReference type="Gene3D" id="3.20.20.70">
    <property type="entry name" value="Aldolase class I"/>
    <property type="match status" value="1"/>
</dbReference>
<dbReference type="SUPFAM" id="SSF51395">
    <property type="entry name" value="FMN-linked oxidoreductases"/>
    <property type="match status" value="1"/>
</dbReference>
<dbReference type="GO" id="GO:0010181">
    <property type="term" value="F:FMN binding"/>
    <property type="evidence" value="ECO:0007669"/>
    <property type="project" value="InterPro"/>
</dbReference>
<evidence type="ECO:0000256" key="2">
    <source>
        <dbReference type="ARBA" id="ARBA00023002"/>
    </source>
</evidence>
<dbReference type="InterPro" id="IPR013785">
    <property type="entry name" value="Aldolase_TIM"/>
</dbReference>
<evidence type="ECO:0000256" key="1">
    <source>
        <dbReference type="ARBA" id="ARBA00022630"/>
    </source>
</evidence>
<name>A0AAW5K5W1_9BACT</name>
<sequence length="387" mass="41517">MKETSDREKIIRLFEPFDNKIFSVKNRFVRAATWLGACEDATGRATPAAISRQAETASGGAGTVISEFSYISPEGKAVPRQWGLDRGEAVDDVRRLAGVIHGSGSKLVVQICHAGGARRADFSNGMPAYSPSGGEYPGSDMRSIMMTEEDIQKVRRDFAAAALRAREGGADGVEIHGAHGYLLTQFLSPLINRRSDRYGGCFENRLRLTREVYASVREAVGRDFSVWLKMSVTEGAEGGYGVDEGIEAALTLLRDGVNVIEVSSGTGYAAPEHIPSVVGISAGESEAPFAAYAAKIKARAPQDSLVTLTGGLRSLPVMAALLDDGAADLFGLSRPFNAEPDLVNRWAEDDARPSACISCNACFKTAAYGVVDCPIMRDRQEGDWDPL</sequence>
<dbReference type="RefSeq" id="WP_008713353.1">
    <property type="nucleotide sequence ID" value="NZ_CABKQM010000008.1"/>
</dbReference>
<keyword evidence="2" id="KW-0560">Oxidoreductase</keyword>
<keyword evidence="5" id="KW-1185">Reference proteome</keyword>
<protein>
    <submittedName>
        <fullName evidence="4">NADH:flavin oxidoreductase</fullName>
    </submittedName>
</protein>